<reference evidence="2" key="1">
    <citation type="journal article" date="2019" name="Int. J. Syst. Evol. Microbiol.">
        <title>The Global Catalogue of Microorganisms (GCM) 10K type strain sequencing project: providing services to taxonomists for standard genome sequencing and annotation.</title>
        <authorList>
            <consortium name="The Broad Institute Genomics Platform"/>
            <consortium name="The Broad Institute Genome Sequencing Center for Infectious Disease"/>
            <person name="Wu L."/>
            <person name="Ma J."/>
        </authorList>
    </citation>
    <scope>NUCLEOTIDE SEQUENCE [LARGE SCALE GENOMIC DNA]</scope>
    <source>
        <strain evidence="2">CCUG 49679</strain>
    </source>
</reference>
<organism evidence="1 2">
    <name type="scientific">Flavobacterium qiangtangense</name>
    <dbReference type="NCBI Taxonomy" id="1442595"/>
    <lineage>
        <taxon>Bacteria</taxon>
        <taxon>Pseudomonadati</taxon>
        <taxon>Bacteroidota</taxon>
        <taxon>Flavobacteriia</taxon>
        <taxon>Flavobacteriales</taxon>
        <taxon>Flavobacteriaceae</taxon>
        <taxon>Flavobacterium</taxon>
    </lineage>
</organism>
<dbReference type="InterPro" id="IPR036388">
    <property type="entry name" value="WH-like_DNA-bd_sf"/>
</dbReference>
<dbReference type="RefSeq" id="WP_379792652.1">
    <property type="nucleotide sequence ID" value="NZ_JBHSQB010000009.1"/>
</dbReference>
<keyword evidence="2" id="KW-1185">Reference proteome</keyword>
<dbReference type="EMBL" id="JBHSQB010000009">
    <property type="protein sequence ID" value="MFC6097688.1"/>
    <property type="molecule type" value="Genomic_DNA"/>
</dbReference>
<dbReference type="InterPro" id="IPR036390">
    <property type="entry name" value="WH_DNA-bd_sf"/>
</dbReference>
<dbReference type="Gene3D" id="1.10.10.10">
    <property type="entry name" value="Winged helix-like DNA-binding domain superfamily/Winged helix DNA-binding domain"/>
    <property type="match status" value="1"/>
</dbReference>
<dbReference type="Pfam" id="PF01475">
    <property type="entry name" value="FUR"/>
    <property type="match status" value="1"/>
</dbReference>
<dbReference type="InterPro" id="IPR002481">
    <property type="entry name" value="FUR"/>
</dbReference>
<protein>
    <submittedName>
        <fullName evidence="1">Fur family transcriptional regulator</fullName>
    </submittedName>
</protein>
<proteinExistence type="predicted"/>
<evidence type="ECO:0000313" key="1">
    <source>
        <dbReference type="EMBL" id="MFC6097688.1"/>
    </source>
</evidence>
<accession>A0ABW1PQ34</accession>
<evidence type="ECO:0000313" key="2">
    <source>
        <dbReference type="Proteomes" id="UP001596287"/>
    </source>
</evidence>
<sequence>MEKKIVRERSSAVRNKILQILAEKKQALAHKDFQLIMNDFCDRVTIYRALDKLHDDGKIHKITGVDGVIQYAICNKCLDKHRHDHVHFNCVKCQKVSCVENSEPTIHLPKEYQVHEIQCLVSGICPDCQ</sequence>
<comment type="caution">
    <text evidence="1">The sequence shown here is derived from an EMBL/GenBank/DDBJ whole genome shotgun (WGS) entry which is preliminary data.</text>
</comment>
<dbReference type="Proteomes" id="UP001596287">
    <property type="component" value="Unassembled WGS sequence"/>
</dbReference>
<dbReference type="SUPFAM" id="SSF46785">
    <property type="entry name" value="Winged helix' DNA-binding domain"/>
    <property type="match status" value="1"/>
</dbReference>
<gene>
    <name evidence="1" type="ORF">ACFPVY_13610</name>
</gene>
<name>A0ABW1PQ34_9FLAO</name>